<name>A0AAN9QKQ1_CANGL</name>
<comment type="caution">
    <text evidence="1">The sequence shown here is derived from an EMBL/GenBank/DDBJ whole genome shotgun (WGS) entry which is preliminary data.</text>
</comment>
<gene>
    <name evidence="1" type="ORF">VNO77_19656</name>
</gene>
<proteinExistence type="predicted"/>
<accession>A0AAN9QKQ1</accession>
<protein>
    <submittedName>
        <fullName evidence="1">Uncharacterized protein</fullName>
    </submittedName>
</protein>
<sequence>MRGAHVLGIVKRESRAPCNIIRHHCPHPSFDHELPYHKIDNRACLISCSWNVRLHSLRRSRTDPCLQLISSLLFQATFNDYLKLKYGEMPAES</sequence>
<reference evidence="1 2" key="1">
    <citation type="submission" date="2024-01" db="EMBL/GenBank/DDBJ databases">
        <title>The genomes of 5 underutilized Papilionoideae crops provide insights into root nodulation and disease resistanc.</title>
        <authorList>
            <person name="Jiang F."/>
        </authorList>
    </citation>
    <scope>NUCLEOTIDE SEQUENCE [LARGE SCALE GENOMIC DNA]</scope>
    <source>
        <strain evidence="1">LVBAO_FW01</strain>
        <tissue evidence="1">Leaves</tissue>
    </source>
</reference>
<evidence type="ECO:0000313" key="1">
    <source>
        <dbReference type="EMBL" id="KAK7339017.1"/>
    </source>
</evidence>
<organism evidence="1 2">
    <name type="scientific">Canavalia gladiata</name>
    <name type="common">Sword bean</name>
    <name type="synonym">Dolichos gladiatus</name>
    <dbReference type="NCBI Taxonomy" id="3824"/>
    <lineage>
        <taxon>Eukaryota</taxon>
        <taxon>Viridiplantae</taxon>
        <taxon>Streptophyta</taxon>
        <taxon>Embryophyta</taxon>
        <taxon>Tracheophyta</taxon>
        <taxon>Spermatophyta</taxon>
        <taxon>Magnoliopsida</taxon>
        <taxon>eudicotyledons</taxon>
        <taxon>Gunneridae</taxon>
        <taxon>Pentapetalae</taxon>
        <taxon>rosids</taxon>
        <taxon>fabids</taxon>
        <taxon>Fabales</taxon>
        <taxon>Fabaceae</taxon>
        <taxon>Papilionoideae</taxon>
        <taxon>50 kb inversion clade</taxon>
        <taxon>NPAAA clade</taxon>
        <taxon>indigoferoid/millettioid clade</taxon>
        <taxon>Phaseoleae</taxon>
        <taxon>Canavalia</taxon>
    </lineage>
</organism>
<dbReference type="AlphaFoldDB" id="A0AAN9QKQ1"/>
<keyword evidence="2" id="KW-1185">Reference proteome</keyword>
<dbReference type="EMBL" id="JAYMYQ010000004">
    <property type="protein sequence ID" value="KAK7339017.1"/>
    <property type="molecule type" value="Genomic_DNA"/>
</dbReference>
<evidence type="ECO:0000313" key="2">
    <source>
        <dbReference type="Proteomes" id="UP001367508"/>
    </source>
</evidence>
<dbReference type="Proteomes" id="UP001367508">
    <property type="component" value="Unassembled WGS sequence"/>
</dbReference>